<sequence length="60" mass="6162">MVPKLLKSFCSDRAGGTAIEYGLLLALISIGLLAGLEAFSNGLSDTLTTISNSMDSAGKK</sequence>
<keyword evidence="1" id="KW-0472">Membrane</keyword>
<keyword evidence="3" id="KW-1185">Reference proteome</keyword>
<accession>A0A4R2CW82</accession>
<keyword evidence="1" id="KW-1133">Transmembrane helix</keyword>
<evidence type="ECO:0000256" key="1">
    <source>
        <dbReference type="SAM" id="Phobius"/>
    </source>
</evidence>
<reference evidence="2 3" key="1">
    <citation type="submission" date="2019-03" db="EMBL/GenBank/DDBJ databases">
        <title>Genomic Encyclopedia of Type Strains, Phase IV (KMG-IV): sequencing the most valuable type-strain genomes for metagenomic binning, comparative biology and taxonomic classification.</title>
        <authorList>
            <person name="Goeker M."/>
        </authorList>
    </citation>
    <scope>NUCLEOTIDE SEQUENCE [LARGE SCALE GENOMIC DNA]</scope>
    <source>
        <strain evidence="2 3">DSM 18401</strain>
    </source>
</reference>
<evidence type="ECO:0000313" key="2">
    <source>
        <dbReference type="EMBL" id="TCN45381.1"/>
    </source>
</evidence>
<dbReference type="EMBL" id="SLVX01000007">
    <property type="protein sequence ID" value="TCN45381.1"/>
    <property type="molecule type" value="Genomic_DNA"/>
</dbReference>
<gene>
    <name evidence="2" type="ORF">EV665_107216</name>
</gene>
<keyword evidence="1" id="KW-0812">Transmembrane</keyword>
<dbReference type="AlphaFoldDB" id="A0A4R2CW82"/>
<protein>
    <submittedName>
        <fullName evidence="2">Pilus assembly protein Flp/PilA</fullName>
    </submittedName>
</protein>
<comment type="caution">
    <text evidence="2">The sequence shown here is derived from an EMBL/GenBank/DDBJ whole genome shotgun (WGS) entry which is preliminary data.</text>
</comment>
<dbReference type="Proteomes" id="UP000295351">
    <property type="component" value="Unassembled WGS sequence"/>
</dbReference>
<dbReference type="InterPro" id="IPR007047">
    <property type="entry name" value="Flp_Fap"/>
</dbReference>
<dbReference type="RefSeq" id="WP_064331712.1">
    <property type="nucleotide sequence ID" value="NZ_BAABEI010000012.1"/>
</dbReference>
<proteinExistence type="predicted"/>
<evidence type="ECO:0000313" key="3">
    <source>
        <dbReference type="Proteomes" id="UP000295351"/>
    </source>
</evidence>
<feature type="transmembrane region" description="Helical" evidence="1">
    <location>
        <begin position="21"/>
        <end position="39"/>
    </location>
</feature>
<dbReference type="Pfam" id="PF04964">
    <property type="entry name" value="Flp_Fap"/>
    <property type="match status" value="1"/>
</dbReference>
<name>A0A4R2CW82_SHIGR</name>
<organism evidence="2 3">
    <name type="scientific">Shinella granuli</name>
    <dbReference type="NCBI Taxonomy" id="323621"/>
    <lineage>
        <taxon>Bacteria</taxon>
        <taxon>Pseudomonadati</taxon>
        <taxon>Pseudomonadota</taxon>
        <taxon>Alphaproteobacteria</taxon>
        <taxon>Hyphomicrobiales</taxon>
        <taxon>Rhizobiaceae</taxon>
        <taxon>Shinella</taxon>
    </lineage>
</organism>